<protein>
    <submittedName>
        <fullName evidence="2">Uncharacterized protein</fullName>
    </submittedName>
</protein>
<name>A0A6J5NFE5_9CAUD</name>
<sequence>MLKTVSTYINVIGALVYKGTWNAATNSPFLQSSVGDKGDYYVVSQAGTTNLNGITDWQLNDIAVFNGAVWQKIDNTDAVLSVNGQTGAVVLTAPDVGATPNTTYVLASGLLSGGGQLNSNVTVTLTSVPVANVPGAVPNTVNVLAGGLLSGGGALTGNVTISLNSVPAANVSGLGTMATQNANNVTITGGNINSVAHSGGTFANANITSVVATFPNSYLSNSTATLGNATITLGSTTTSVGNLTLSNANITSVAATFPNSYLANSTATLGNATITLGSTTTSVGNLTLTNVTVSSGSVTANISSSTVNFTGTTSANATFATSSLPLVPEGYITVQIGGINKKIPYYGV</sequence>
<evidence type="ECO:0000313" key="2">
    <source>
        <dbReference type="EMBL" id="CAB4157643.1"/>
    </source>
</evidence>
<organism evidence="2">
    <name type="scientific">uncultured Caudovirales phage</name>
    <dbReference type="NCBI Taxonomy" id="2100421"/>
    <lineage>
        <taxon>Viruses</taxon>
        <taxon>Duplodnaviria</taxon>
        <taxon>Heunggongvirae</taxon>
        <taxon>Uroviricota</taxon>
        <taxon>Caudoviricetes</taxon>
        <taxon>Peduoviridae</taxon>
        <taxon>Maltschvirus</taxon>
        <taxon>Maltschvirus maltsch</taxon>
    </lineage>
</organism>
<accession>A0A6J5NFE5</accession>
<proteinExistence type="predicted"/>
<reference evidence="2" key="1">
    <citation type="submission" date="2020-04" db="EMBL/GenBank/DDBJ databases">
        <authorList>
            <person name="Chiriac C."/>
            <person name="Salcher M."/>
            <person name="Ghai R."/>
            <person name="Kavagutti S V."/>
        </authorList>
    </citation>
    <scope>NUCLEOTIDE SEQUENCE</scope>
</reference>
<gene>
    <name evidence="1" type="ORF">UFOVP414_40</name>
    <name evidence="2" type="ORF">UFOVP687_16</name>
</gene>
<dbReference type="EMBL" id="LR796389">
    <property type="protein sequence ID" value="CAB4141387.1"/>
    <property type="molecule type" value="Genomic_DNA"/>
</dbReference>
<evidence type="ECO:0000313" key="1">
    <source>
        <dbReference type="EMBL" id="CAB4141387.1"/>
    </source>
</evidence>
<dbReference type="EMBL" id="LR796665">
    <property type="protein sequence ID" value="CAB4157643.1"/>
    <property type="molecule type" value="Genomic_DNA"/>
</dbReference>